<dbReference type="PANTHER" id="PTHR43791:SF36">
    <property type="entry name" value="TRANSPORTER, PUTATIVE (AFU_ORTHOLOGUE AFUA_6G08340)-RELATED"/>
    <property type="match status" value="1"/>
</dbReference>
<feature type="compositionally biased region" description="Low complexity" evidence="6">
    <location>
        <begin position="164"/>
        <end position="188"/>
    </location>
</feature>
<feature type="transmembrane region" description="Helical" evidence="7">
    <location>
        <begin position="405"/>
        <end position="424"/>
    </location>
</feature>
<feature type="transmembrane region" description="Helical" evidence="7">
    <location>
        <begin position="375"/>
        <end position="398"/>
    </location>
</feature>
<evidence type="ECO:0000256" key="4">
    <source>
        <dbReference type="ARBA" id="ARBA00022989"/>
    </source>
</evidence>
<protein>
    <recommendedName>
        <fullName evidence="10">Major facilitator superfamily (MFS) profile domain-containing protein</fullName>
    </recommendedName>
</protein>
<comment type="caution">
    <text evidence="8">The sequence shown here is derived from an EMBL/GenBank/DDBJ whole genome shotgun (WGS) entry which is preliminary data.</text>
</comment>
<feature type="compositionally biased region" description="Low complexity" evidence="6">
    <location>
        <begin position="628"/>
        <end position="652"/>
    </location>
</feature>
<feature type="compositionally biased region" description="Polar residues" evidence="6">
    <location>
        <begin position="618"/>
        <end position="627"/>
    </location>
</feature>
<feature type="region of interest" description="Disordered" evidence="6">
    <location>
        <begin position="157"/>
        <end position="274"/>
    </location>
</feature>
<keyword evidence="5 7" id="KW-0472">Membrane</keyword>
<dbReference type="Proteomes" id="UP000807716">
    <property type="component" value="Unassembled WGS sequence"/>
</dbReference>
<accession>A0A9P6QE37</accession>
<dbReference type="InterPro" id="IPR036259">
    <property type="entry name" value="MFS_trans_sf"/>
</dbReference>
<keyword evidence="4 7" id="KW-1133">Transmembrane helix</keyword>
<dbReference type="GO" id="GO:0016020">
    <property type="term" value="C:membrane"/>
    <property type="evidence" value="ECO:0007669"/>
    <property type="project" value="UniProtKB-SubCell"/>
</dbReference>
<evidence type="ECO:0000256" key="3">
    <source>
        <dbReference type="ARBA" id="ARBA00022692"/>
    </source>
</evidence>
<gene>
    <name evidence="8" type="ORF">DFQ27_001695</name>
</gene>
<evidence type="ECO:0000313" key="9">
    <source>
        <dbReference type="Proteomes" id="UP000807716"/>
    </source>
</evidence>
<evidence type="ECO:0000256" key="2">
    <source>
        <dbReference type="ARBA" id="ARBA00022448"/>
    </source>
</evidence>
<keyword evidence="9" id="KW-1185">Reference proteome</keyword>
<feature type="transmembrane region" description="Helical" evidence="7">
    <location>
        <begin position="825"/>
        <end position="844"/>
    </location>
</feature>
<reference evidence="8" key="1">
    <citation type="journal article" date="2020" name="Fungal Divers.">
        <title>Resolving the Mortierellaceae phylogeny through synthesis of multi-gene phylogenetics and phylogenomics.</title>
        <authorList>
            <person name="Vandepol N."/>
            <person name="Liber J."/>
            <person name="Desiro A."/>
            <person name="Na H."/>
            <person name="Kennedy M."/>
            <person name="Barry K."/>
            <person name="Grigoriev I.V."/>
            <person name="Miller A.N."/>
            <person name="O'Donnell K."/>
            <person name="Stajich J.E."/>
            <person name="Bonito G."/>
        </authorList>
    </citation>
    <scope>NUCLEOTIDE SEQUENCE</scope>
    <source>
        <strain evidence="8">BC1065</strain>
    </source>
</reference>
<evidence type="ECO:0000256" key="5">
    <source>
        <dbReference type="ARBA" id="ARBA00023136"/>
    </source>
</evidence>
<feature type="transmembrane region" description="Helical" evidence="7">
    <location>
        <begin position="706"/>
        <end position="730"/>
    </location>
</feature>
<dbReference type="Pfam" id="PF07690">
    <property type="entry name" value="MFS_1"/>
    <property type="match status" value="1"/>
</dbReference>
<dbReference type="AlphaFoldDB" id="A0A9P6QE37"/>
<comment type="subcellular location">
    <subcellularLocation>
        <location evidence="1">Membrane</location>
        <topology evidence="1">Multi-pass membrane protein</topology>
    </subcellularLocation>
</comment>
<dbReference type="FunFam" id="1.20.1250.20:FF:000018">
    <property type="entry name" value="MFS transporter permease"/>
    <property type="match status" value="1"/>
</dbReference>
<evidence type="ECO:0000256" key="6">
    <source>
        <dbReference type="SAM" id="MobiDB-lite"/>
    </source>
</evidence>
<name>A0A9P6QE37_9FUNG</name>
<feature type="transmembrane region" description="Helical" evidence="7">
    <location>
        <begin position="567"/>
        <end position="584"/>
    </location>
</feature>
<sequence>MPLEDPLHGVPTAEVSDNLDDAPQSSYLSQERARPSPGESICSASITSQFCSSPTCNIHPYWAPAPDGSCEPYSEQPWVQHCSCCCYSDGGGESVDQDDNNNDDDDDNDGPAGILEQQAIDYYNHSSSNQKPASFPYTQYLTVPDHAHAAAMRWRDRVAPSDCSTPRLSSLTSNRTTTLTTATTTSSTDNGDLFLSPVLSTASDSSWEETEHRRSGQKRRWYHSPNRDGRGGGKEIATSTNHESGSSGHRGRHRRPSHRRKPPQRRGTDERGGVQGIQHALRIGFLSTLGPGIPVTPTASVFGEQLADGMFNKSNPGGLFGYSPEEERRLVRKIDWRLIPILGIFYSLSTLNRINLTNARIFAFESALHATNEQYTWAITIFFCGFGLAEIPSIFALLYFTPKVWLPMSMFAWAMVTAALGWMRSYPGVMVLRFLLGMSEAALIPGVLIYISMFYKRSEQTFRLAILALFNSAAGAFGGLIAGATGLMHGMAGLDGWQWVFILEAIPTAICAIAAYFILARSPETAPWLNQRETSIATYRMRNDTKIKVSRTFSKKTVLSAVKDPKVYIFMIINLILTSLETFASPPEKRQAPQAPSSRTQPTSTTAAHHPARATPPQSKTSFASISATTTPPGAIATTTTTTTTTTTGTATDMTLPLPPPPSSSSPPYGTNTDDAATALPPPEPNDPTESGVDFAFQETTVGARILAQLMSSPPFVVGGLVTFAVALIVDRTQQRAYMMLGLALVTISGYSCELATPNAYASFIIYAGQSAMGPVATSWLTTNVGGYAKRAIAVAMFQLAASLAGILGSQIYQANDAPRYRVGHGVNISMLVALMACTILQRWRLRRENHRRDYSVAFGLNPIRGLNKVEIRDLGDQHPAYRYTV</sequence>
<feature type="transmembrane region" description="Helical" evidence="7">
    <location>
        <begin position="499"/>
        <end position="519"/>
    </location>
</feature>
<feature type="compositionally biased region" description="Basic residues" evidence="6">
    <location>
        <begin position="249"/>
        <end position="264"/>
    </location>
</feature>
<feature type="compositionally biased region" description="Low complexity" evidence="6">
    <location>
        <begin position="602"/>
        <end position="617"/>
    </location>
</feature>
<dbReference type="GO" id="GO:0022857">
    <property type="term" value="F:transmembrane transporter activity"/>
    <property type="evidence" value="ECO:0007669"/>
    <property type="project" value="InterPro"/>
</dbReference>
<evidence type="ECO:0008006" key="10">
    <source>
        <dbReference type="Google" id="ProtNLM"/>
    </source>
</evidence>
<evidence type="ECO:0000256" key="7">
    <source>
        <dbReference type="SAM" id="Phobius"/>
    </source>
</evidence>
<dbReference type="Gene3D" id="1.20.1250.20">
    <property type="entry name" value="MFS general substrate transporter like domains"/>
    <property type="match status" value="2"/>
</dbReference>
<feature type="transmembrane region" description="Helical" evidence="7">
    <location>
        <begin position="430"/>
        <end position="452"/>
    </location>
</feature>
<dbReference type="SUPFAM" id="SSF103473">
    <property type="entry name" value="MFS general substrate transporter"/>
    <property type="match status" value="2"/>
</dbReference>
<evidence type="ECO:0000313" key="8">
    <source>
        <dbReference type="EMBL" id="KAG0263535.1"/>
    </source>
</evidence>
<keyword evidence="2" id="KW-0813">Transport</keyword>
<feature type="transmembrane region" description="Helical" evidence="7">
    <location>
        <begin position="793"/>
        <end position="813"/>
    </location>
</feature>
<organism evidence="8 9">
    <name type="scientific">Actinomortierella ambigua</name>
    <dbReference type="NCBI Taxonomy" id="1343610"/>
    <lineage>
        <taxon>Eukaryota</taxon>
        <taxon>Fungi</taxon>
        <taxon>Fungi incertae sedis</taxon>
        <taxon>Mucoromycota</taxon>
        <taxon>Mortierellomycotina</taxon>
        <taxon>Mortierellomycetes</taxon>
        <taxon>Mortierellales</taxon>
        <taxon>Mortierellaceae</taxon>
        <taxon>Actinomortierella</taxon>
    </lineage>
</organism>
<feature type="region of interest" description="Disordered" evidence="6">
    <location>
        <begin position="1"/>
        <end position="40"/>
    </location>
</feature>
<dbReference type="OrthoDB" id="2985014at2759"/>
<evidence type="ECO:0000256" key="1">
    <source>
        <dbReference type="ARBA" id="ARBA00004141"/>
    </source>
</evidence>
<proteinExistence type="predicted"/>
<dbReference type="InterPro" id="IPR011701">
    <property type="entry name" value="MFS"/>
</dbReference>
<dbReference type="EMBL" id="JAAAJB010000159">
    <property type="protein sequence ID" value="KAG0263535.1"/>
    <property type="molecule type" value="Genomic_DNA"/>
</dbReference>
<keyword evidence="3 7" id="KW-0812">Transmembrane</keyword>
<dbReference type="PANTHER" id="PTHR43791">
    <property type="entry name" value="PERMEASE-RELATED"/>
    <property type="match status" value="1"/>
</dbReference>
<feature type="region of interest" description="Disordered" evidence="6">
    <location>
        <begin position="585"/>
        <end position="693"/>
    </location>
</feature>
<feature type="transmembrane region" description="Helical" evidence="7">
    <location>
        <begin position="464"/>
        <end position="487"/>
    </location>
</feature>